<dbReference type="KEGG" id="rsx:RhiXN_04749"/>
<name>A0A8H8NQ58_9AGAM</name>
<dbReference type="GeneID" id="67027028"/>
<organism evidence="2 3">
    <name type="scientific">Rhizoctonia solani</name>
    <dbReference type="NCBI Taxonomy" id="456999"/>
    <lineage>
        <taxon>Eukaryota</taxon>
        <taxon>Fungi</taxon>
        <taxon>Dikarya</taxon>
        <taxon>Basidiomycota</taxon>
        <taxon>Agaricomycotina</taxon>
        <taxon>Agaricomycetes</taxon>
        <taxon>Cantharellales</taxon>
        <taxon>Ceratobasidiaceae</taxon>
        <taxon>Rhizoctonia</taxon>
    </lineage>
</organism>
<dbReference type="InterPro" id="IPR024983">
    <property type="entry name" value="CHAT_dom"/>
</dbReference>
<proteinExistence type="predicted"/>
<dbReference type="Proteomes" id="UP000650533">
    <property type="component" value="Chromosome 2"/>
</dbReference>
<gene>
    <name evidence="2" type="ORF">RhiXN_04749</name>
</gene>
<dbReference type="EMBL" id="CP059659">
    <property type="protein sequence ID" value="QRW16747.1"/>
    <property type="molecule type" value="Genomic_DNA"/>
</dbReference>
<protein>
    <submittedName>
        <fullName evidence="2">CHAT domain protein</fullName>
    </submittedName>
</protein>
<evidence type="ECO:0000313" key="3">
    <source>
        <dbReference type="Proteomes" id="UP000650533"/>
    </source>
</evidence>
<dbReference type="AlphaFoldDB" id="A0A8H8NQ58"/>
<dbReference type="RefSeq" id="XP_043176984.1">
    <property type="nucleotide sequence ID" value="XM_043324565.1"/>
</dbReference>
<evidence type="ECO:0000259" key="1">
    <source>
        <dbReference type="Pfam" id="PF12770"/>
    </source>
</evidence>
<accession>A0A8H8NQ58</accession>
<dbReference type="Pfam" id="PF12770">
    <property type="entry name" value="CHAT"/>
    <property type="match status" value="1"/>
</dbReference>
<feature type="domain" description="CHAT" evidence="1">
    <location>
        <begin position="31"/>
        <end position="312"/>
    </location>
</feature>
<reference evidence="2" key="1">
    <citation type="submission" date="2020-05" db="EMBL/GenBank/DDBJ databases">
        <title>Evolutionary and genomic comparisons of hybrid uninucleate and nonhybrid Rhizoctonia fungi.</title>
        <authorList>
            <person name="Li C."/>
            <person name="Chen X."/>
        </authorList>
    </citation>
    <scope>NUCLEOTIDE SEQUENCE</scope>
    <source>
        <strain evidence="2">AG-1 IA</strain>
    </source>
</reference>
<sequence length="312" mass="34862">MEKSIRNKQSIERGVERRPVQEEEVDFKNVLADLWYSVVKPVLDFLGYEKNVDETENMIRHVTWCPTGALSFLPLHAAGDYDRPRSRVFDYVISSYTPTLTALLSSVPRTLSSSRVLVIGQDATPGHQPLPGTAKELEYVVSHIKGRVEYLELFGDQATTTTVLEAMEQHEWVHLACHAHQNVQDPTDSGFFLHDGTLDLASINQRSFKSKGLAFLSACQTATGDEKLPDEAIHLASGMLMAGYSSVIATMWSVYDEDAPLVADRVYAQLMKDRRIGNGEAGKALHDAIAELRRKVGEKEFSRWVPYIHVGS</sequence>
<evidence type="ECO:0000313" key="2">
    <source>
        <dbReference type="EMBL" id="QRW16747.1"/>
    </source>
</evidence>